<evidence type="ECO:0000256" key="4">
    <source>
        <dbReference type="ARBA" id="ARBA00023157"/>
    </source>
</evidence>
<dbReference type="SUPFAM" id="SSF51445">
    <property type="entry name" value="(Trans)glycosidases"/>
    <property type="match status" value="1"/>
</dbReference>
<dbReference type="GO" id="GO:0005975">
    <property type="term" value="P:carbohydrate metabolic process"/>
    <property type="evidence" value="ECO:0007669"/>
    <property type="project" value="UniProtKB-UniRule"/>
</dbReference>
<dbReference type="AlphaFoldDB" id="A0A8C4RJH1"/>
<dbReference type="EC" id="3.2.1.35" evidence="10"/>
<dbReference type="Pfam" id="PF01630">
    <property type="entry name" value="Glyco_hydro_56"/>
    <property type="match status" value="1"/>
</dbReference>
<evidence type="ECO:0000313" key="11">
    <source>
        <dbReference type="Ensembl" id="ENSECRP00000003460.1"/>
    </source>
</evidence>
<feature type="disulfide bond" evidence="9">
    <location>
        <begin position="225"/>
        <end position="239"/>
    </location>
</feature>
<evidence type="ECO:0000256" key="10">
    <source>
        <dbReference type="RuleBase" id="RU610713"/>
    </source>
</evidence>
<keyword evidence="12" id="KW-1185">Reference proteome</keyword>
<dbReference type="PANTHER" id="PTHR11769:SF7">
    <property type="entry name" value="HYALURONIDASE-4"/>
    <property type="match status" value="1"/>
</dbReference>
<evidence type="ECO:0000256" key="5">
    <source>
        <dbReference type="ARBA" id="ARBA00023295"/>
    </source>
</evidence>
<feature type="disulfide bond" evidence="9">
    <location>
        <begin position="432"/>
        <end position="441"/>
    </location>
</feature>
<dbReference type="GlyCosmos" id="A0A8C4RJH1">
    <property type="glycosylation" value="1 site, No reported glycans"/>
</dbReference>
<dbReference type="Gene3D" id="3.20.20.70">
    <property type="entry name" value="Aldolase class I"/>
    <property type="match status" value="1"/>
</dbReference>
<evidence type="ECO:0000256" key="6">
    <source>
        <dbReference type="PIRNR" id="PIRNR038193"/>
    </source>
</evidence>
<evidence type="ECO:0000256" key="1">
    <source>
        <dbReference type="ARBA" id="ARBA00000251"/>
    </source>
</evidence>
<evidence type="ECO:0000256" key="9">
    <source>
        <dbReference type="PIRSR" id="PIRSR038193-3"/>
    </source>
</evidence>
<dbReference type="GO" id="GO:0030214">
    <property type="term" value="P:hyaluronan catabolic process"/>
    <property type="evidence" value="ECO:0007669"/>
    <property type="project" value="TreeGrafter"/>
</dbReference>
<dbReference type="PRINTS" id="PR00846">
    <property type="entry name" value="GLHYDRLASE56"/>
</dbReference>
<keyword evidence="4 9" id="KW-1015">Disulfide bond</keyword>
<evidence type="ECO:0000256" key="3">
    <source>
        <dbReference type="ARBA" id="ARBA00022801"/>
    </source>
</evidence>
<evidence type="ECO:0000256" key="2">
    <source>
        <dbReference type="ARBA" id="ARBA00008871"/>
    </source>
</evidence>
<dbReference type="GO" id="GO:0004415">
    <property type="term" value="F:hyalurononglucosaminidase activity"/>
    <property type="evidence" value="ECO:0007669"/>
    <property type="project" value="UniProtKB-UniRule"/>
</dbReference>
<feature type="disulfide bond" evidence="9">
    <location>
        <begin position="371"/>
        <end position="382"/>
    </location>
</feature>
<dbReference type="FunFam" id="3.20.20.70:FF:000065">
    <property type="entry name" value="Hyaluronidase"/>
    <property type="match status" value="1"/>
</dbReference>
<reference evidence="11" key="3">
    <citation type="submission" date="2025-09" db="UniProtKB">
        <authorList>
            <consortium name="Ensembl"/>
        </authorList>
    </citation>
    <scope>IDENTIFICATION</scope>
</reference>
<keyword evidence="3 10" id="KW-0378">Hydrolase</keyword>
<name>A0A8C4RJH1_ERPCA</name>
<feature type="glycosylation site" description="N-linked (GlcNAc...) asparagine" evidence="8">
    <location>
        <position position="363"/>
    </location>
</feature>
<accession>A0A8C4RJH1</accession>
<protein>
    <recommendedName>
        <fullName evidence="10">Hyaluronidase</fullName>
        <ecNumber evidence="10">3.2.1.35</ecNumber>
    </recommendedName>
</protein>
<organism evidence="11 12">
    <name type="scientific">Erpetoichthys calabaricus</name>
    <name type="common">Rope fish</name>
    <name type="synonym">Calamoichthys calabaricus</name>
    <dbReference type="NCBI Taxonomy" id="27687"/>
    <lineage>
        <taxon>Eukaryota</taxon>
        <taxon>Metazoa</taxon>
        <taxon>Chordata</taxon>
        <taxon>Craniata</taxon>
        <taxon>Vertebrata</taxon>
        <taxon>Euteleostomi</taxon>
        <taxon>Actinopterygii</taxon>
        <taxon>Polypteriformes</taxon>
        <taxon>Polypteridae</taxon>
        <taxon>Erpetoichthys</taxon>
    </lineage>
</organism>
<dbReference type="PANTHER" id="PTHR11769">
    <property type="entry name" value="HYALURONIDASE"/>
    <property type="match status" value="1"/>
</dbReference>
<evidence type="ECO:0000256" key="8">
    <source>
        <dbReference type="PIRSR" id="PIRSR038193-2"/>
    </source>
</evidence>
<dbReference type="Proteomes" id="UP000694620">
    <property type="component" value="Chromosome 1"/>
</dbReference>
<proteinExistence type="inferred from homology"/>
<feature type="active site" description="Proton donor" evidence="7">
    <location>
        <position position="149"/>
    </location>
</feature>
<dbReference type="GeneTree" id="ENSGT01020000230364"/>
<reference evidence="11" key="2">
    <citation type="submission" date="2025-08" db="UniProtKB">
        <authorList>
            <consortium name="Ensembl"/>
        </authorList>
    </citation>
    <scope>IDENTIFICATION</scope>
</reference>
<evidence type="ECO:0000313" key="12">
    <source>
        <dbReference type="Proteomes" id="UP000694620"/>
    </source>
</evidence>
<dbReference type="PIRSF" id="PIRSF038193">
    <property type="entry name" value="Hyaluronidase"/>
    <property type="match status" value="1"/>
</dbReference>
<gene>
    <name evidence="11" type="primary">HYAL4</name>
    <name evidence="11" type="synonym">LOC114646522</name>
</gene>
<dbReference type="Ensembl" id="ENSECRT00000003520.1">
    <property type="protein sequence ID" value="ENSECRP00000003460.1"/>
    <property type="gene ID" value="ENSECRG00000002309.1"/>
</dbReference>
<reference evidence="11" key="1">
    <citation type="submission" date="2021-06" db="EMBL/GenBank/DDBJ databases">
        <authorList>
            <consortium name="Wellcome Sanger Institute Data Sharing"/>
        </authorList>
    </citation>
    <scope>NUCLEOTIDE SEQUENCE [LARGE SCALE GENOMIC DNA]</scope>
</reference>
<sequence length="484" mass="55747">MNTTMRSTTSHLSPNQPLPHVLICSCLVVLIASSFALKPAMLPLIGRKPFIAAWNAPIDLCTRKYNINVNLKMFHINGSPRGTLTGQKVTIFYANRLGYYPFYSEQGLPVNGGLPQNFSLQHHLKKAEEDIKFYIPAVNFSGLAIIDWECWRPQWTRNWHKKEIYKRKSRELVSKTYLNISAEELEYLARISFERSAMEFMRRTLELGIRKRPGVLWGYYLYPDCHNYNIHELNFTGSCPMLERIRNDELLWLWNSSTALYPSIAIKKVHADSIKNLHFSRFRVLESLRVASMTSMEYDLPTFVYTRLGYRDESLTFLSTNDNMYTIGESASLGAAGFVIWGDLNLTSSRKFLNDNLGFYITNVTKAAEVCSEHLCQNNGRCMRKDWQAPHYLHLNPKNYVIRPTEDGNFIVIGNPSVEELSELRDRFKCHCYQGYGGETCDRLHKPGTADGCRLSVTCSLLLFCSDFIVHFYLSILSQILLDR</sequence>
<dbReference type="GO" id="GO:0031410">
    <property type="term" value="C:cytoplasmic vesicle"/>
    <property type="evidence" value="ECO:0007669"/>
    <property type="project" value="TreeGrafter"/>
</dbReference>
<comment type="similarity">
    <text evidence="2 6 10">Belongs to the glycosyl hydrolase 56 family.</text>
</comment>
<dbReference type="PRINTS" id="PR00848">
    <property type="entry name" value="SPERMPH20"/>
</dbReference>
<dbReference type="PROSITE" id="PS51257">
    <property type="entry name" value="PROKAR_LIPOPROTEIN"/>
    <property type="match status" value="1"/>
</dbReference>
<feature type="disulfide bond" evidence="9">
    <location>
        <begin position="376"/>
        <end position="430"/>
    </location>
</feature>
<dbReference type="InterPro" id="IPR017853">
    <property type="entry name" value="GH"/>
</dbReference>
<comment type="catalytic activity">
    <reaction evidence="1 10">
        <text>Random hydrolysis of (1-&gt;4)-linkages between N-acetyl-beta-D-glucosamine and D-glucuronate residues in hyaluronate.</text>
        <dbReference type="EC" id="3.2.1.35"/>
    </reaction>
</comment>
<dbReference type="InterPro" id="IPR013785">
    <property type="entry name" value="Aldolase_TIM"/>
</dbReference>
<evidence type="ECO:0000256" key="7">
    <source>
        <dbReference type="PIRSR" id="PIRSR038193-1"/>
    </source>
</evidence>
<keyword evidence="5 10" id="KW-0326">Glycosidase</keyword>
<dbReference type="InterPro" id="IPR018155">
    <property type="entry name" value="Hyaluronidase"/>
</dbReference>